<dbReference type="Gene3D" id="1.10.287.70">
    <property type="match status" value="1"/>
</dbReference>
<dbReference type="Proteomes" id="UP000007879">
    <property type="component" value="Unassembled WGS sequence"/>
</dbReference>
<feature type="domain" description="EF-hand" evidence="18">
    <location>
        <begin position="4019"/>
        <end position="4046"/>
    </location>
</feature>
<dbReference type="Gene3D" id="2.80.10.50">
    <property type="match status" value="2"/>
</dbReference>
<evidence type="ECO:0000259" key="18">
    <source>
        <dbReference type="PROSITE" id="PS50222"/>
    </source>
</evidence>
<dbReference type="InterPro" id="IPR011992">
    <property type="entry name" value="EF-hand-dom_pair"/>
</dbReference>
<dbReference type="SMART" id="SM00054">
    <property type="entry name" value="EFh"/>
    <property type="match status" value="2"/>
</dbReference>
<dbReference type="PRINTS" id="PR00795">
    <property type="entry name" value="RYANODINER"/>
</dbReference>
<dbReference type="InterPro" id="IPR043136">
    <property type="entry name" value="B30.2/SPRY_sf"/>
</dbReference>
<keyword evidence="11 16" id="KW-0472">Membrane</keyword>
<feature type="transmembrane region" description="Helical" evidence="16">
    <location>
        <begin position="4550"/>
        <end position="4572"/>
    </location>
</feature>
<dbReference type="InterPro" id="IPR014821">
    <property type="entry name" value="Ins145_P3_rcpt"/>
</dbReference>
<dbReference type="SMART" id="SM00472">
    <property type="entry name" value="MIR"/>
    <property type="match status" value="2"/>
</dbReference>
<sequence length="4753" mass="540938">MHRSTGNTDRPGGASSDNVDSCIYIRTGDSVGFATSTTTGRIVKHYLSTGFGTQYCTVLLEPSDDQEPTVIWRHIFEVFDAISPHAIHGWNEKESQAKGCRVLLYGQAILLRMASGYKYLRCLPHHAGRVGKYKMNDFHSHYLIGSSSPNQKAQVDEYCWFVIRPATNQRSEGEKVKAGDDIHLVNLGTGRYLSLPHERPVAYDTTSTSLSIDFDDDTFTDIPVATFSPWTWIIDIIRSHAANAGLLNGYVNAGDPIQLKVAHRDDELMSIPLSSLEDPLAVNDAKRMVYFEDKSVKLELRSLWLVMLSGVSYGRAFIEYGQPFRLRHMVSGMYLGVDQNRQLVLVDGKNAQRDPCCFCFVKKGSPVPPINYKREGMGTPTIKMGETEVSLYHISSKLWVTLELMGPSLRRLRTGFSGPPRALLSDEPHGFSFTTLKAMHIALSTVVCNELETVMLAFSEAMRRIQGQSTNDRSIRSIKESAEEKTLAKLNESLVFLIPPNKEIMDIHTYQDLLMKLRNRQTRLLNHGTANMVFALLRKTVSHYGHDVTSNGLQIQQALCRILANVVKGNRLACRRFANRESIQNMFELINNPSLLHPMLEVMDCLLEESPEVLLSLTEENVRHLFTLLYCHGRDHKVMSLLGRLPVCQGVAMREKQLQICRLLQDSHQLLLHTSLMPKLYSMYANVFLSSKDNVEATKLYFEVQWTRSEAAGTKPYIRIGCVQYLNFLPYPKSKGSMATQGGIGDDGSSVSFDGQHILMNSEKYGLQSIPLAKGQFKKQSPEDEQDVTVYGCCLDLEKGTLMFTINGQLFPLLVNFHLNENTIAVPAVSFTGGVENARLCFGSGYGDLYFAPPIGYQPLSCFIEQKANGKKEKICLYPFVCVGDSNERILNGPIQYNDSVWFRPSVPDLTNVTIPSRLHQLINDLAVESHDTWAVSQIVLGHSSPNLTAFPHLPKDVQLQRIQEGRNLIATLISLGCRISATDTHPISHQDLPDDPYLQLNGFKPCPLELLDDLPVSLQPLITQLSEIEHNKWSKERMSKGWKYGVTTRPQVMQDCCLVPYQCLPLDIKKKYELVVKKSLLVLSSLGYTVQSPPIDYLKRDLGHTLVSFRTFRGQFLGYCTGSGKWFFKVKLLKGRMSRIGWAIPRYSSSSLLGSDSFSYAIDGHNVVKWHDGLSENFGHILEEGDEITCLLDLDEGTMSFACNDKLLLSLTHQSGIAFSDLPRNELYVPAVSVFMGEQVQMILTTMKDQETSSSRNITAGYRSIENDIKVRIPLWYSHVSHQFKDITPSHSYLKITKTKEDELTVNSNEAKLTCLRLNMGVEMTLDKRRDKDDPVDEREGGSEESQNDDDREKYSFSVTLPAGEAPSAVYFGWAREDFLYDPNDFHTHSDDLILNANATIELISDSDSPFGDAMFEEFEETGVKDVFSRGDTMKDGVKRRMNTNSTTSTKKRRSQLESIEEWPIEDDDDDESSSFRVTGKEHVLRKHQCAAYLLKMSALLKVDESVYLATDTQVDCVINPSTGLMKFSCLSYSKNAVFELRVRAPGRLFPILITRPKYLKIGSFSFGPAKGCQPLVKALLGKYYKDTFPNLLPSMKLMSISDSCWYQMDDRSSLYPTESCLYIPNMPSYDITHLCLPQEGNVMRLTELIESPSLYSFHVETLRTYRACCMHDNSKAAEMVNKIVSWKELVHSIKSSYWSYQLVAESFNLVNTLYLEHKVLEHQLIRQDSIFASDCVSCSTSSPSSSYNAGRRHSSNSLLNRTVTICCNTEKEWLSSCHYYQLSVLKDITFQVLDSVILADVMTCRMLSAEYNNCLFLPLLKAVDCFLVLGMLQDSERLLSLLHPSLAPSGHKANFYILTMPTKDPQIQSVLCDILDHLCDAQLQGRLDHIIEFASGFVEELQEDQRKRVMESDPNQFLSPLVIQEINTPTEKQLNTLLSFSSDSCLTSESLKDSLQSFHADLSLHCNGIPSSINQTADLSSFQKLAKLVSLVTVRSSSSESENSPDTSSLHKLRDVIISTVLRWSRSTISDIKMAEKTYKLLYRQFNESEMLRKAIQRTYIVEQYSEFSSGEISKFRSALGKMRKMLVVGFGEEEEPVFQELLQELSTCDLFQRHPDLLRFAGVHSLVINVMKSYFSFSETLSSAFPSSFGTESSSGFVGMTQTLKLAVSDEGFADIVEDCCKFLCSFAQTSHQNQIALSEHLQYLLDECLIFSDQVASNSTNPLDVAIATISNNLQLVMTLSNEGILHKVVQLMHKMMKYEDEASSTANNTISSPIHKMSVLYDAMPMEWLPTGAEKCLKFLQAAVYVNGETIEENAAAIIRLLIQQPDCLGPCYINQHLSLVKMFSSCFSQINSLKTTKKPKRLTRASSRLTDTIVRLASDTELPQVSQSDYRQRSLHRSSTLNLFYKQLSALTSELTVSFYTLLVRVLGLCAPSIDTRKNFSCTRKVKYSTEHILPFLRTLIGLEDLRDLLSLPMNVMPPTHKEALMVFLDRVYSKSDKRLVLDLIREAFLPDIKATIHQAKKTKYDAFVYLRYISCHVLPYLEHQSSTLDLLSEFPLLLNLIHEVYQLIALATDSHRRMIEQFLITMTKTLPPPSILKLLPMIMDDIKDLSKPSFTVALKILTVHHSHHSRYYTTGSVIGQYKLCRPSHKERVYIALLFSLVLKSLCHAKEASIAGIINQCLESLACAILPEILVPPIAELKALSVETATLSPSHTSTPSSTPSPPLEDEGSSLTRIVNNLSAYIDQIEFSSEYHSHVFEFAKFCHENWVYEMQQVNGWSYDHVSNPDTYHDDRLRPFEYINDELGDRVVDEVKQVLQVLLFYGCVFNEGNGGGQLESIPLKPKLLCLFGANKKKVLRTITDDPDTWYSYEPLVVDLDQIELPLHALIIVSSANTIMNHIVLPTVEERGDTQSDLGTYDPIRLMYYEKTNRRSYGLIEDFLKFMKVKGLTVANPFAAIPGSMQYMLSKTIDSKPFSLQLFECFLTVLRYECCCTAGYTCRCQSHKQEIFPAFCSYLNTHASYFNPNIEGEERRLTFATLDEKIPLIKLFFEVHSYIGSHLDSFLISTSKTATVAPGEATTSKGEISWNTELQAIKERNQKLLNRLLSLSMSLIKVLDVSQFGVLEETKSFFSYVISTLESLEKSLNKINSNQSNQFDKKLFLYVTHCLAPSLTALFRRCEDIVMSPVNGVVKSRFSDVFSCVFSLVCNEITIFIESDTLSIIGQCLSEVCLADSKFQCSRFENRLAMLLLKRGALLKLSTQKISFVALVIAPVLTNRSIREAKNGSNVEVDKVLKLVLRILSEYQGDKETTWMKDLSCSVCHLASYCSIPVYKTHLIPLLMKMSDRGSRLWQEEQLVTSSLSIKESDLLIKQKQFEKRLKLYGQDLVSVLLFLVFFTEKNPSLVADLRNKTLFHHTALILNHYFTSQKFSSILNSCSTSFIQNVRGRKTERWNILISFAMTIIRHLPSSAFQFLQQLNPLFDQPGKSSADIDQAILDLIKCLAESDSRTGIDVKLNGRNHDEEKREILQILMTYKTAPFVIQSFARVQRLMRQIVTPSLIVRERWRDAMSRKKREGIVACLKAVPFHRLKKHRAMNLFLQEYSSSWLSQCHSFNMENLCEEIIDKEEYYQEKQARSSVISLINDRYVDPLEQLFSLLGMQASTGQWYGNSTDLYDSFANAVIETFQTMIDDAEELEGNSIYDNFESIRYQVVAKQGLLIKKKVPEMILAILTSSNGKLCPLVHITLKLGIVQLEGGNASAQERIMEKVKSLGSEFWTSIAGLISHFGTLDWNIYEKSQIVVQDQNNIGERVFPTSDQVLALFRFLQLLCEGHNEGFQNLLRTQGSNAMSTNIVIATVDYLLKLQDSIRDFYWYHAKQDSLELPARETFLLSFKVAKQLFRTLTEYIQGPCVGNQEALAKSRFWDAMGGFLHVFVALQQKLFCYTSHMELLLELLGLQEEYFILLLAMLEGTTKVSAVGEHMLNMLHESDQFLKELITFYNIFIKLKDVSSSTAFKEYDLNKDGLISYQEFEQAMRAQQFYTKSEIQYLMKLADTNKDGLLDYQEFTERFYQPTHKLGFHLCALIRQLSDTMPGNPKLKEIEKNCLKLSEYFEDNIGCIEMMGKSGNVERVYFHIKTSHALQWNDPAIKESRHNFLHSFDWTSQKEKLGEFMNFCEDTIFQMTYNDRMFNVEQEEREKRTDNLRKSQFPETAQYNTRSMLSSAQTKLLSLGITDPGHIYLKAHSLLSFIWFTLILGVIVAPLTHLVHYTRVFYDFCFYGGQGPLKYSSSNPSFLKQYFMQYFRPAQFYLPRTMYASKSLRGHLAHSYYMIKYCLVLTTILINFLILISIQADKNEDSISLYLSIHLHFVLSCLLMVSFWHLKVPLIIFQKEKNIARRLEKHKGSVTSDHFSFFDRLALRSPSFPRRFWDRQIKERVFDKSPSENRTKLASALGIVNKSRFDEVSRYEQLSNAIASLIDVRYQAWRIVMICFSDMTFRYHLGYCLLSLAGIKYNVFFFSLHLLELTLQSKTLVNVLRSLKINMKQLLMTLVVTSVVIYIYSAVAFSFFRKFYVQQVESGYVRDNCGNMLTCFLFHIDHGLRSGGGIADVILSAFEDQVYLGRLVFDLTYFFVVIVILLAVFQGLIIDAFGELRKKDDLVLEELKNKCFICGLSLADFKNPHEFDTHINRHHSLKDYMFFLLHLISKPDTEFTGQESMIWSLYLEQTWDFFPAGTCFQTQERRASDALAN</sequence>
<keyword evidence="12" id="KW-1071">Ligand-gated ion channel</keyword>
<keyword evidence="4" id="KW-0107">Calcium channel</keyword>
<keyword evidence="2" id="KW-0813">Transport</keyword>
<dbReference type="PANTHER" id="PTHR46399">
    <property type="entry name" value="B30.2/SPRY DOMAIN-CONTAINING PROTEIN"/>
    <property type="match status" value="1"/>
</dbReference>
<keyword evidence="9 16" id="KW-1133">Transmembrane helix</keyword>
<evidence type="ECO:0000256" key="16">
    <source>
        <dbReference type="SAM" id="Phobius"/>
    </source>
</evidence>
<dbReference type="InterPro" id="IPR016093">
    <property type="entry name" value="MIR_motif"/>
</dbReference>
<evidence type="ECO:0000256" key="1">
    <source>
        <dbReference type="ARBA" id="ARBA00004326"/>
    </source>
</evidence>
<keyword evidence="20" id="KW-1185">Reference proteome</keyword>
<reference evidence="19" key="2">
    <citation type="submission" date="2024-06" db="UniProtKB">
        <authorList>
            <consortium name="EnsemblMetazoa"/>
        </authorList>
    </citation>
    <scope>IDENTIFICATION</scope>
</reference>
<evidence type="ECO:0000256" key="3">
    <source>
        <dbReference type="ARBA" id="ARBA00022568"/>
    </source>
</evidence>
<reference evidence="20" key="1">
    <citation type="journal article" date="2010" name="Nature">
        <title>The Amphimedon queenslandica genome and the evolution of animal complexity.</title>
        <authorList>
            <person name="Srivastava M."/>
            <person name="Simakov O."/>
            <person name="Chapman J."/>
            <person name="Fahey B."/>
            <person name="Gauthier M.E."/>
            <person name="Mitros T."/>
            <person name="Richards G.S."/>
            <person name="Conaco C."/>
            <person name="Dacre M."/>
            <person name="Hellsten U."/>
            <person name="Larroux C."/>
            <person name="Putnam N.H."/>
            <person name="Stanke M."/>
            <person name="Adamska M."/>
            <person name="Darling A."/>
            <person name="Degnan S.M."/>
            <person name="Oakley T.H."/>
            <person name="Plachetzki D.C."/>
            <person name="Zhai Y."/>
            <person name="Adamski M."/>
            <person name="Calcino A."/>
            <person name="Cummins S.F."/>
            <person name="Goodstein D.M."/>
            <person name="Harris C."/>
            <person name="Jackson D.J."/>
            <person name="Leys S.P."/>
            <person name="Shu S."/>
            <person name="Woodcroft B.J."/>
            <person name="Vervoort M."/>
            <person name="Kosik K.S."/>
            <person name="Manning G."/>
            <person name="Degnan B.M."/>
            <person name="Rokhsar D.S."/>
        </authorList>
    </citation>
    <scope>NUCLEOTIDE SEQUENCE [LARGE SCALE GENOMIC DNA]</scope>
</reference>
<dbReference type="InterPro" id="IPR003877">
    <property type="entry name" value="SPRY_dom"/>
</dbReference>
<dbReference type="InterPro" id="IPR013320">
    <property type="entry name" value="ConA-like_dom_sf"/>
</dbReference>
<evidence type="ECO:0000256" key="6">
    <source>
        <dbReference type="ARBA" id="ARBA00022737"/>
    </source>
</evidence>
<evidence type="ECO:0000256" key="14">
    <source>
        <dbReference type="ARBA" id="ARBA00036634"/>
    </source>
</evidence>
<dbReference type="PROSITE" id="PS50222">
    <property type="entry name" value="EF_HAND_2"/>
    <property type="match status" value="2"/>
</dbReference>
<keyword evidence="10" id="KW-0406">Ion transport</keyword>
<dbReference type="InterPro" id="IPR000699">
    <property type="entry name" value="RIH_dom"/>
</dbReference>
<keyword evidence="5 16" id="KW-0812">Transmembrane</keyword>
<dbReference type="InterPro" id="IPR013662">
    <property type="entry name" value="RIH_assoc-dom"/>
</dbReference>
<dbReference type="PANTHER" id="PTHR46399:SF8">
    <property type="entry name" value="B30.2_SPRY DOMAIN-CONTAINING PROTEIN"/>
    <property type="match status" value="1"/>
</dbReference>
<evidence type="ECO:0000313" key="20">
    <source>
        <dbReference type="Proteomes" id="UP000007879"/>
    </source>
</evidence>
<keyword evidence="3" id="KW-0109">Calcium transport</keyword>
<evidence type="ECO:0000256" key="7">
    <source>
        <dbReference type="ARBA" id="ARBA00022837"/>
    </source>
</evidence>
<dbReference type="Pfam" id="PF21119">
    <property type="entry name" value="RYDR_Jsol"/>
    <property type="match status" value="1"/>
</dbReference>
<keyword evidence="7" id="KW-0106">Calcium</keyword>
<keyword evidence="13" id="KW-0407">Ion channel</keyword>
<feature type="compositionally biased region" description="Low complexity" evidence="15">
    <location>
        <begin position="2717"/>
        <end position="2727"/>
    </location>
</feature>
<evidence type="ECO:0000256" key="15">
    <source>
        <dbReference type="SAM" id="MobiDB-lite"/>
    </source>
</evidence>
<dbReference type="InterPro" id="IPR003032">
    <property type="entry name" value="Ryanodine_rcpt"/>
</dbReference>
<dbReference type="Pfam" id="PF08454">
    <property type="entry name" value="RIH_assoc"/>
    <property type="match status" value="1"/>
</dbReference>
<accession>A0AAN0JF00</accession>
<dbReference type="Pfam" id="PF01365">
    <property type="entry name" value="RYDR_ITPR"/>
    <property type="match status" value="2"/>
</dbReference>
<dbReference type="GeneID" id="100637092"/>
<feature type="transmembrane region" description="Helical" evidence="16">
    <location>
        <begin position="4631"/>
        <end position="4650"/>
    </location>
</feature>
<dbReference type="Pfam" id="PF00520">
    <property type="entry name" value="Ion_trans"/>
    <property type="match status" value="1"/>
</dbReference>
<evidence type="ECO:0000256" key="12">
    <source>
        <dbReference type="ARBA" id="ARBA00023286"/>
    </source>
</evidence>
<dbReference type="GO" id="GO:0006941">
    <property type="term" value="P:striated muscle contraction"/>
    <property type="evidence" value="ECO:0007669"/>
    <property type="project" value="TreeGrafter"/>
</dbReference>
<evidence type="ECO:0000256" key="4">
    <source>
        <dbReference type="ARBA" id="ARBA00022673"/>
    </source>
</evidence>
<dbReference type="GO" id="GO:0005790">
    <property type="term" value="C:smooth endoplasmic reticulum"/>
    <property type="evidence" value="ECO:0007669"/>
    <property type="project" value="TreeGrafter"/>
</dbReference>
<dbReference type="PROSITE" id="PS00018">
    <property type="entry name" value="EF_HAND_1"/>
    <property type="match status" value="2"/>
</dbReference>
<dbReference type="SMART" id="SM00449">
    <property type="entry name" value="SPRY"/>
    <property type="match status" value="2"/>
</dbReference>
<dbReference type="SUPFAM" id="SSF49899">
    <property type="entry name" value="Concanavalin A-like lectins/glucanases"/>
    <property type="match status" value="1"/>
</dbReference>
<dbReference type="CDD" id="cd00051">
    <property type="entry name" value="EFh"/>
    <property type="match status" value="1"/>
</dbReference>
<dbReference type="GO" id="GO:0005219">
    <property type="term" value="F:ryanodine-sensitive calcium-release channel activity"/>
    <property type="evidence" value="ECO:0007669"/>
    <property type="project" value="InterPro"/>
</dbReference>
<evidence type="ECO:0000256" key="10">
    <source>
        <dbReference type="ARBA" id="ARBA00023065"/>
    </source>
</evidence>
<evidence type="ECO:0000256" key="2">
    <source>
        <dbReference type="ARBA" id="ARBA00022448"/>
    </source>
</evidence>
<feature type="region of interest" description="Disordered" evidence="15">
    <location>
        <begin position="1436"/>
        <end position="1475"/>
    </location>
</feature>
<evidence type="ECO:0000256" key="8">
    <source>
        <dbReference type="ARBA" id="ARBA00022951"/>
    </source>
</evidence>
<dbReference type="InterPro" id="IPR005821">
    <property type="entry name" value="Ion_trans_dom"/>
</dbReference>
<evidence type="ECO:0000259" key="17">
    <source>
        <dbReference type="PROSITE" id="PS50188"/>
    </source>
</evidence>
<feature type="domain" description="EF-hand" evidence="18">
    <location>
        <begin position="4048"/>
        <end position="4081"/>
    </location>
</feature>
<feature type="transmembrane region" description="Helical" evidence="16">
    <location>
        <begin position="4250"/>
        <end position="4271"/>
    </location>
</feature>
<dbReference type="GO" id="GO:0034704">
    <property type="term" value="C:calcium channel complex"/>
    <property type="evidence" value="ECO:0007669"/>
    <property type="project" value="TreeGrafter"/>
</dbReference>
<keyword evidence="6" id="KW-0677">Repeat</keyword>
<dbReference type="InterPro" id="IPR036300">
    <property type="entry name" value="MIR_dom_sf"/>
</dbReference>
<dbReference type="InterPro" id="IPR018247">
    <property type="entry name" value="EF_Hand_1_Ca_BS"/>
</dbReference>
<protein>
    <recommendedName>
        <fullName evidence="21">B30.2/SPRY domain-containing protein</fullName>
    </recommendedName>
</protein>
<dbReference type="Gene3D" id="1.10.490.160">
    <property type="match status" value="3"/>
</dbReference>
<feature type="compositionally biased region" description="Acidic residues" evidence="15">
    <location>
        <begin position="1460"/>
        <end position="1474"/>
    </location>
</feature>
<feature type="compositionally biased region" description="Basic and acidic residues" evidence="15">
    <location>
        <begin position="1328"/>
        <end position="1343"/>
    </location>
</feature>
<feature type="region of interest" description="Disordered" evidence="15">
    <location>
        <begin position="2717"/>
        <end position="2737"/>
    </location>
</feature>
<feature type="transmembrane region" description="Helical" evidence="16">
    <location>
        <begin position="4334"/>
        <end position="4354"/>
    </location>
</feature>
<evidence type="ECO:0000313" key="19">
    <source>
        <dbReference type="EnsemblMetazoa" id="XP_019855347.1"/>
    </source>
</evidence>
<organism evidence="19 20">
    <name type="scientific">Amphimedon queenslandica</name>
    <name type="common">Sponge</name>
    <dbReference type="NCBI Taxonomy" id="400682"/>
    <lineage>
        <taxon>Eukaryota</taxon>
        <taxon>Metazoa</taxon>
        <taxon>Porifera</taxon>
        <taxon>Demospongiae</taxon>
        <taxon>Heteroscleromorpha</taxon>
        <taxon>Haplosclerida</taxon>
        <taxon>Niphatidae</taxon>
        <taxon>Amphimedon</taxon>
    </lineage>
</organism>
<dbReference type="RefSeq" id="XP_019855347.1">
    <property type="nucleotide sequence ID" value="XM_019999788.1"/>
</dbReference>
<dbReference type="GO" id="GO:0005509">
    <property type="term" value="F:calcium ion binding"/>
    <property type="evidence" value="ECO:0007669"/>
    <property type="project" value="InterPro"/>
</dbReference>
<dbReference type="Pfam" id="PF13499">
    <property type="entry name" value="EF-hand_7"/>
    <property type="match status" value="1"/>
</dbReference>
<comment type="catalytic activity">
    <reaction evidence="14">
        <text>Ca(2+)(in) = Ca(2+)(out)</text>
        <dbReference type="Rhea" id="RHEA:29671"/>
        <dbReference type="ChEBI" id="CHEBI:29108"/>
    </reaction>
</comment>
<evidence type="ECO:0000256" key="9">
    <source>
        <dbReference type="ARBA" id="ARBA00022989"/>
    </source>
</evidence>
<dbReference type="GO" id="GO:0014808">
    <property type="term" value="P:release of sequestered calcium ion into cytosol by sarcoplasmic reticulum"/>
    <property type="evidence" value="ECO:0007669"/>
    <property type="project" value="TreeGrafter"/>
</dbReference>
<keyword evidence="8" id="KW-0703">Sarcoplasmic reticulum</keyword>
<name>A0AAN0JF00_AMPQE</name>
<dbReference type="SUPFAM" id="SSF82109">
    <property type="entry name" value="MIR domain"/>
    <property type="match status" value="2"/>
</dbReference>
<evidence type="ECO:0000256" key="5">
    <source>
        <dbReference type="ARBA" id="ARBA00022692"/>
    </source>
</evidence>
<dbReference type="Pfam" id="PF02815">
    <property type="entry name" value="MIR"/>
    <property type="match status" value="1"/>
</dbReference>
<evidence type="ECO:0008006" key="21">
    <source>
        <dbReference type="Google" id="ProtNLM"/>
    </source>
</evidence>
<dbReference type="InterPro" id="IPR013333">
    <property type="entry name" value="Ryan_recept"/>
</dbReference>
<dbReference type="SUPFAM" id="SSF47473">
    <property type="entry name" value="EF-hand"/>
    <property type="match status" value="1"/>
</dbReference>
<feature type="transmembrane region" description="Helical" evidence="16">
    <location>
        <begin position="4366"/>
        <end position="4386"/>
    </location>
</feature>
<feature type="region of interest" description="Disordered" evidence="15">
    <location>
        <begin position="1328"/>
        <end position="1355"/>
    </location>
</feature>
<dbReference type="Pfam" id="PF08709">
    <property type="entry name" value="Ins145_P3_rec"/>
    <property type="match status" value="1"/>
</dbReference>
<dbReference type="EnsemblMetazoa" id="XM_019999788.1">
    <property type="protein sequence ID" value="XP_019855347.1"/>
    <property type="gene ID" value="LOC100637092"/>
</dbReference>
<feature type="domain" description="B30.2/SPRY" evidence="17">
    <location>
        <begin position="1049"/>
        <end position="1250"/>
    </location>
</feature>
<dbReference type="InterPro" id="IPR015925">
    <property type="entry name" value="Ryanodine_IP3_receptor"/>
</dbReference>
<dbReference type="Gene3D" id="2.60.120.920">
    <property type="match status" value="2"/>
</dbReference>
<dbReference type="Pfam" id="PF00622">
    <property type="entry name" value="SPRY"/>
    <property type="match status" value="2"/>
</dbReference>
<dbReference type="KEGG" id="aqu:100637092"/>
<dbReference type="Pfam" id="PF02026">
    <property type="entry name" value="RyR"/>
    <property type="match status" value="1"/>
</dbReference>
<dbReference type="PROSITE" id="PS50188">
    <property type="entry name" value="B302_SPRY"/>
    <property type="match status" value="1"/>
</dbReference>
<evidence type="ECO:0000256" key="11">
    <source>
        <dbReference type="ARBA" id="ARBA00023136"/>
    </source>
</evidence>
<dbReference type="InterPro" id="IPR001870">
    <property type="entry name" value="B30.2/SPRY"/>
</dbReference>
<proteinExistence type="predicted"/>
<dbReference type="InterPro" id="IPR048581">
    <property type="entry name" value="RYDR_Jsol"/>
</dbReference>
<comment type="subcellular location">
    <subcellularLocation>
        <location evidence="1">Sarcoplasmic reticulum membrane</location>
        <topology evidence="1">Multi-pass membrane protein</topology>
    </subcellularLocation>
</comment>
<dbReference type="Gene3D" id="1.10.238.10">
    <property type="entry name" value="EF-hand"/>
    <property type="match status" value="1"/>
</dbReference>
<dbReference type="InterPro" id="IPR002048">
    <property type="entry name" value="EF_hand_dom"/>
</dbReference>
<evidence type="ECO:0000256" key="13">
    <source>
        <dbReference type="ARBA" id="ARBA00023303"/>
    </source>
</evidence>